<evidence type="ECO:0000313" key="2">
    <source>
        <dbReference type="Proteomes" id="UP000799118"/>
    </source>
</evidence>
<sequence>MIIFDTRSSTLDEDTCFRALRSLHRLWACVHTDEVRAGLEMYIKETPPEHARETFIQIVGRLILLSCVQFLYYALTCVNQNCRSRAPESDPFFMLCPNSCLSSEICPLDLDGVVHFIHRLMRVSRYNETLHNWLIDGDMVRLLDSTATRLLSGGTLNWNDDTTDPEDPAYTTRGPRYRALVLSLAWRLFQDDFNTSKSQTASTINFFSQGPETSWDELLFPSDHHDGWAETQLPASVFQTMEQTHRDRVYSWIES</sequence>
<dbReference type="EMBL" id="ML769426">
    <property type="protein sequence ID" value="KAE9403302.1"/>
    <property type="molecule type" value="Genomic_DNA"/>
</dbReference>
<evidence type="ECO:0000313" key="1">
    <source>
        <dbReference type="EMBL" id="KAE9403302.1"/>
    </source>
</evidence>
<protein>
    <submittedName>
        <fullName evidence="1">Uncharacterized protein</fullName>
    </submittedName>
</protein>
<dbReference type="Proteomes" id="UP000799118">
    <property type="component" value="Unassembled WGS sequence"/>
</dbReference>
<dbReference type="OrthoDB" id="3001418at2759"/>
<accession>A0A6A4HVK9</accession>
<organism evidence="1 2">
    <name type="scientific">Gymnopus androsaceus JB14</name>
    <dbReference type="NCBI Taxonomy" id="1447944"/>
    <lineage>
        <taxon>Eukaryota</taxon>
        <taxon>Fungi</taxon>
        <taxon>Dikarya</taxon>
        <taxon>Basidiomycota</taxon>
        <taxon>Agaricomycotina</taxon>
        <taxon>Agaricomycetes</taxon>
        <taxon>Agaricomycetidae</taxon>
        <taxon>Agaricales</taxon>
        <taxon>Marasmiineae</taxon>
        <taxon>Omphalotaceae</taxon>
        <taxon>Gymnopus</taxon>
    </lineage>
</organism>
<name>A0A6A4HVK9_9AGAR</name>
<proteinExistence type="predicted"/>
<dbReference type="AlphaFoldDB" id="A0A6A4HVK9"/>
<reference evidence="1" key="1">
    <citation type="journal article" date="2019" name="Environ. Microbiol.">
        <title>Fungal ecological strategies reflected in gene transcription - a case study of two litter decomposers.</title>
        <authorList>
            <person name="Barbi F."/>
            <person name="Kohler A."/>
            <person name="Barry K."/>
            <person name="Baskaran P."/>
            <person name="Daum C."/>
            <person name="Fauchery L."/>
            <person name="Ihrmark K."/>
            <person name="Kuo A."/>
            <person name="LaButti K."/>
            <person name="Lipzen A."/>
            <person name="Morin E."/>
            <person name="Grigoriev I.V."/>
            <person name="Henrissat B."/>
            <person name="Lindahl B."/>
            <person name="Martin F."/>
        </authorList>
    </citation>
    <scope>NUCLEOTIDE SEQUENCE</scope>
    <source>
        <strain evidence="1">JB14</strain>
    </source>
</reference>
<keyword evidence="2" id="KW-1185">Reference proteome</keyword>
<gene>
    <name evidence="1" type="ORF">BT96DRAFT_493960</name>
</gene>